<keyword evidence="2 11" id="KW-0813">Transport</keyword>
<dbReference type="CDD" id="cd08760">
    <property type="entry name" value="Cyt_b561_FRRS1_like"/>
    <property type="match status" value="1"/>
</dbReference>
<feature type="transmembrane region" description="Helical" evidence="14">
    <location>
        <begin position="245"/>
        <end position="266"/>
    </location>
</feature>
<dbReference type="SMART" id="SM00665">
    <property type="entry name" value="B561"/>
    <property type="match status" value="1"/>
</dbReference>
<accession>A0AAP0R2A3</accession>
<organism evidence="18 19">
    <name type="scientific">Citrus x changshan-huyou</name>
    <dbReference type="NCBI Taxonomy" id="2935761"/>
    <lineage>
        <taxon>Eukaryota</taxon>
        <taxon>Viridiplantae</taxon>
        <taxon>Streptophyta</taxon>
        <taxon>Embryophyta</taxon>
        <taxon>Tracheophyta</taxon>
        <taxon>Spermatophyta</taxon>
        <taxon>Magnoliopsida</taxon>
        <taxon>eudicotyledons</taxon>
        <taxon>Gunneridae</taxon>
        <taxon>Pentapetalae</taxon>
        <taxon>rosids</taxon>
        <taxon>malvids</taxon>
        <taxon>Sapindales</taxon>
        <taxon>Rutaceae</taxon>
        <taxon>Aurantioideae</taxon>
        <taxon>Citrus</taxon>
    </lineage>
</organism>
<dbReference type="AlphaFoldDB" id="A0AAP0R2A3"/>
<dbReference type="InterPro" id="IPR005018">
    <property type="entry name" value="DOMON_domain"/>
</dbReference>
<feature type="transmembrane region" description="Helical" evidence="14">
    <location>
        <begin position="215"/>
        <end position="233"/>
    </location>
</feature>
<protein>
    <recommendedName>
        <fullName evidence="11">Cytochrome b561 and DOMON domain-containing protein</fullName>
    </recommendedName>
</protein>
<dbReference type="Proteomes" id="UP001428341">
    <property type="component" value="Unassembled WGS sequence"/>
</dbReference>
<evidence type="ECO:0000256" key="10">
    <source>
        <dbReference type="ARBA" id="ARBA00053871"/>
    </source>
</evidence>
<reference evidence="18 19" key="1">
    <citation type="submission" date="2024-05" db="EMBL/GenBank/DDBJ databases">
        <title>Haplotype-resolved chromosome-level genome assembly of Huyou (Citrus changshanensis).</title>
        <authorList>
            <person name="Miao C."/>
            <person name="Chen W."/>
            <person name="Wu Y."/>
            <person name="Wang L."/>
            <person name="Zhao S."/>
            <person name="Grierson D."/>
            <person name="Xu C."/>
            <person name="Chen K."/>
        </authorList>
    </citation>
    <scope>NUCLEOTIDE SEQUENCE [LARGE SCALE GENOMIC DNA]</scope>
    <source>
        <strain evidence="18">01-14</strain>
        <tissue evidence="18">Leaf</tissue>
    </source>
</reference>
<keyword evidence="12" id="KW-0408">Iron</keyword>
<evidence type="ECO:0000256" key="12">
    <source>
        <dbReference type="PIRSR" id="PIRSR037471-1"/>
    </source>
</evidence>
<dbReference type="InterPro" id="IPR045265">
    <property type="entry name" value="AIR12_DOMON"/>
</dbReference>
<evidence type="ECO:0000256" key="1">
    <source>
        <dbReference type="ARBA" id="ARBA00004141"/>
    </source>
</evidence>
<feature type="transmembrane region" description="Helical" evidence="14">
    <location>
        <begin position="350"/>
        <end position="374"/>
    </location>
</feature>
<feature type="domain" description="Cytochrome b561" evidence="17">
    <location>
        <begin position="180"/>
        <end position="374"/>
    </location>
</feature>
<comment type="cofactor">
    <cofactor evidence="11">
        <name>heme b</name>
        <dbReference type="ChEBI" id="CHEBI:60344"/>
    </cofactor>
    <text evidence="11">Binds 2 heme b groups non-covalently.</text>
</comment>
<evidence type="ECO:0000313" key="19">
    <source>
        <dbReference type="Proteomes" id="UP001428341"/>
    </source>
</evidence>
<feature type="binding site" description="axial binding residue" evidence="12">
    <location>
        <position position="214"/>
    </location>
    <ligand>
        <name>heme b</name>
        <dbReference type="ChEBI" id="CHEBI:60344"/>
        <label>1</label>
    </ligand>
    <ligandPart>
        <name>Fe</name>
        <dbReference type="ChEBI" id="CHEBI:18248"/>
    </ligandPart>
</feature>
<keyword evidence="7 11" id="KW-0249">Electron transport</keyword>
<evidence type="ECO:0000256" key="8">
    <source>
        <dbReference type="ARBA" id="ARBA00022989"/>
    </source>
</evidence>
<comment type="function">
    <text evidence="10">May act as a catecholamine-responsive trans-membrane electron transporter.</text>
</comment>
<evidence type="ECO:0000256" key="5">
    <source>
        <dbReference type="ARBA" id="ARBA00022723"/>
    </source>
</evidence>
<dbReference type="CDD" id="cd09629">
    <property type="entry name" value="DOMON_CIL1_like"/>
    <property type="match status" value="1"/>
</dbReference>
<keyword evidence="6 15" id="KW-0732">Signal</keyword>
<keyword evidence="9 11" id="KW-0472">Membrane</keyword>
<dbReference type="InterPro" id="IPR017214">
    <property type="entry name" value="UCP037471"/>
</dbReference>
<keyword evidence="3" id="KW-0349">Heme</keyword>
<comment type="subcellular location">
    <subcellularLocation>
        <location evidence="1">Membrane</location>
        <topology evidence="1">Multi-pass membrane protein</topology>
    </subcellularLocation>
</comment>
<dbReference type="Gene3D" id="1.20.120.1770">
    <property type="match status" value="1"/>
</dbReference>
<evidence type="ECO:0000256" key="11">
    <source>
        <dbReference type="PIRNR" id="PIRNR037471"/>
    </source>
</evidence>
<feature type="transmembrane region" description="Helical" evidence="14">
    <location>
        <begin position="286"/>
        <end position="303"/>
    </location>
</feature>
<comment type="caution">
    <text evidence="18">The sequence shown here is derived from an EMBL/GenBank/DDBJ whole genome shotgun (WGS) entry which is preliminary data.</text>
</comment>
<dbReference type="PANTHER" id="PTHR23130:SF167">
    <property type="entry name" value="CYTOCHROME B561 AND DOMON DOMAIN-CONTAINING PROTEIN"/>
    <property type="match status" value="1"/>
</dbReference>
<feature type="compositionally biased region" description="Low complexity" evidence="13">
    <location>
        <begin position="386"/>
        <end position="401"/>
    </location>
</feature>
<evidence type="ECO:0000259" key="17">
    <source>
        <dbReference type="PROSITE" id="PS50939"/>
    </source>
</evidence>
<feature type="region of interest" description="Disordered" evidence="13">
    <location>
        <begin position="381"/>
        <end position="401"/>
    </location>
</feature>
<evidence type="ECO:0000256" key="13">
    <source>
        <dbReference type="SAM" id="MobiDB-lite"/>
    </source>
</evidence>
<feature type="chain" id="PRO_5042853323" description="Cytochrome b561 and DOMON domain-containing protein" evidence="15">
    <location>
        <begin position="30"/>
        <end position="401"/>
    </location>
</feature>
<keyword evidence="4 14" id="KW-0812">Transmembrane</keyword>
<keyword evidence="5 12" id="KW-0479">Metal-binding</keyword>
<proteinExistence type="predicted"/>
<evidence type="ECO:0000256" key="14">
    <source>
        <dbReference type="SAM" id="Phobius"/>
    </source>
</evidence>
<dbReference type="Pfam" id="PF04526">
    <property type="entry name" value="DUF568"/>
    <property type="match status" value="1"/>
</dbReference>
<feature type="binding site" description="axial binding residue" evidence="12">
    <location>
        <position position="250"/>
    </location>
    <ligand>
        <name>heme b</name>
        <dbReference type="ChEBI" id="CHEBI:60344"/>
        <label>1</label>
    </ligand>
    <ligandPart>
        <name>Fe</name>
        <dbReference type="ChEBI" id="CHEBI:18248"/>
    </ligandPart>
</feature>
<evidence type="ECO:0000256" key="9">
    <source>
        <dbReference type="ARBA" id="ARBA00023136"/>
    </source>
</evidence>
<dbReference type="Pfam" id="PF03188">
    <property type="entry name" value="Cytochrom_B561"/>
    <property type="match status" value="1"/>
</dbReference>
<dbReference type="PROSITE" id="PS50836">
    <property type="entry name" value="DOMON"/>
    <property type="match status" value="1"/>
</dbReference>
<feature type="signal peptide" evidence="15">
    <location>
        <begin position="1"/>
        <end position="29"/>
    </location>
</feature>
<sequence>MAERIFSIVLGRWSLLMCMILSSSSSSYAQTCSKYSFSSNRVFKSCNDLPVLNAYIHYNYDSSSGKLEIGYRQTRVSSAQWVSWAVNPTEQGMVGSQALVAYRQPDGKIRAYTSPITQYQTTLAEGNLAFDVSDLTATYTNNEMIIFATLGLQNGTTTLHQVWQQGPLSGNVPAIHSTTGPNVQSMGTLNLFSGQTATSSGGAANSKLRKRNIHGVLNAVSWGLLMPIGVIIARYLKVFKSAGPAWFYLHVSCQLSAYIVGVAGWATGIKLGSESVGVVLKTHRTLGIVIFCLGTLQAFALLLRPKPDHKYRIYWNFYHHSVGYATIILSIINIYRGFNILKPDNKWKQAYTGCIIVLVCVAVVLEIFTWALVIKRKKSGSGDKISQSVNGSNGNNSGQGV</sequence>
<dbReference type="PROSITE" id="PS50939">
    <property type="entry name" value="CYTOCHROME_B561"/>
    <property type="match status" value="1"/>
</dbReference>
<evidence type="ECO:0000256" key="3">
    <source>
        <dbReference type="ARBA" id="ARBA00022617"/>
    </source>
</evidence>
<name>A0AAP0R2A3_9ROSI</name>
<evidence type="ECO:0000256" key="4">
    <source>
        <dbReference type="ARBA" id="ARBA00022692"/>
    </source>
</evidence>
<evidence type="ECO:0000259" key="16">
    <source>
        <dbReference type="PROSITE" id="PS50836"/>
    </source>
</evidence>
<dbReference type="FunFam" id="1.20.120.1770:FF:000007">
    <property type="entry name" value="Cytochrome b561 and DOMON domain-containing protein"/>
    <property type="match status" value="1"/>
</dbReference>
<dbReference type="GO" id="GO:0046872">
    <property type="term" value="F:metal ion binding"/>
    <property type="evidence" value="ECO:0007669"/>
    <property type="project" value="UniProtKB-KW"/>
</dbReference>
<dbReference type="EMBL" id="JBCGBO010000002">
    <property type="protein sequence ID" value="KAK9224204.1"/>
    <property type="molecule type" value="Genomic_DNA"/>
</dbReference>
<evidence type="ECO:0000256" key="6">
    <source>
        <dbReference type="ARBA" id="ARBA00022729"/>
    </source>
</evidence>
<feature type="binding site" description="axial binding residue" evidence="12">
    <location>
        <position position="319"/>
    </location>
    <ligand>
        <name>heme b</name>
        <dbReference type="ChEBI" id="CHEBI:60344"/>
        <label>1</label>
    </ligand>
    <ligandPart>
        <name>Fe</name>
        <dbReference type="ChEBI" id="CHEBI:18248"/>
    </ligandPart>
</feature>
<dbReference type="PIRSF" id="PIRSF037471">
    <property type="entry name" value="UCP037471"/>
    <property type="match status" value="1"/>
</dbReference>
<evidence type="ECO:0000256" key="15">
    <source>
        <dbReference type="SAM" id="SignalP"/>
    </source>
</evidence>
<evidence type="ECO:0000256" key="7">
    <source>
        <dbReference type="ARBA" id="ARBA00022982"/>
    </source>
</evidence>
<gene>
    <name evidence="18" type="ORF">WN944_012654</name>
</gene>
<dbReference type="PANTHER" id="PTHR23130">
    <property type="entry name" value="CYTOCHROME B561 AND DOMON DOMAIN-CONTAINING PROTEIN"/>
    <property type="match status" value="1"/>
</dbReference>
<dbReference type="InterPro" id="IPR006593">
    <property type="entry name" value="Cyt_b561/ferric_Rdtase_TM"/>
</dbReference>
<feature type="transmembrane region" description="Helical" evidence="14">
    <location>
        <begin position="315"/>
        <end position="338"/>
    </location>
</feature>
<evidence type="ECO:0000313" key="18">
    <source>
        <dbReference type="EMBL" id="KAK9224204.1"/>
    </source>
</evidence>
<feature type="binding site" description="axial binding residue" evidence="12">
    <location>
        <position position="283"/>
    </location>
    <ligand>
        <name>heme b</name>
        <dbReference type="ChEBI" id="CHEBI:60344"/>
        <label>1</label>
    </ligand>
    <ligandPart>
        <name>Fe</name>
        <dbReference type="ChEBI" id="CHEBI:18248"/>
    </ligandPart>
</feature>
<dbReference type="GO" id="GO:0016020">
    <property type="term" value="C:membrane"/>
    <property type="evidence" value="ECO:0007669"/>
    <property type="project" value="UniProtKB-SubCell"/>
</dbReference>
<feature type="domain" description="DOMON" evidence="16">
    <location>
        <begin position="52"/>
        <end position="166"/>
    </location>
</feature>
<evidence type="ECO:0000256" key="2">
    <source>
        <dbReference type="ARBA" id="ARBA00022448"/>
    </source>
</evidence>
<keyword evidence="19" id="KW-1185">Reference proteome</keyword>
<keyword evidence="8 14" id="KW-1133">Transmembrane helix</keyword>